<evidence type="ECO:0000313" key="2">
    <source>
        <dbReference type="Proteomes" id="UP000654345"/>
    </source>
</evidence>
<proteinExistence type="predicted"/>
<dbReference type="Pfam" id="PF20242">
    <property type="entry name" value="Emfourin"/>
    <property type="match status" value="1"/>
</dbReference>
<protein>
    <submittedName>
        <fullName evidence="1">Uncharacterized protein</fullName>
    </submittedName>
</protein>
<dbReference type="InterPro" id="IPR049457">
    <property type="entry name" value="Emfourin"/>
</dbReference>
<evidence type="ECO:0000313" key="1">
    <source>
        <dbReference type="EMBL" id="GHO58003.1"/>
    </source>
</evidence>
<reference evidence="1 2" key="1">
    <citation type="journal article" date="2021" name="Int. J. Syst. Evol. Microbiol.">
        <title>Reticulibacter mediterranei gen. nov., sp. nov., within the new family Reticulibacteraceae fam. nov., and Ktedonospora formicarum gen. nov., sp. nov., Ktedonobacter robiniae sp. nov., Dictyobacter formicarum sp. nov. and Dictyobacter arantiisoli sp. nov., belonging to the class Ktedonobacteria.</title>
        <authorList>
            <person name="Yabe S."/>
            <person name="Zheng Y."/>
            <person name="Wang C.M."/>
            <person name="Sakai Y."/>
            <person name="Abe K."/>
            <person name="Yokota A."/>
            <person name="Donadio S."/>
            <person name="Cavaletti L."/>
            <person name="Monciardini P."/>
        </authorList>
    </citation>
    <scope>NUCLEOTIDE SEQUENCE [LARGE SCALE GENOMIC DNA]</scope>
    <source>
        <strain evidence="1 2">SOSP1-30</strain>
    </source>
</reference>
<organism evidence="1 2">
    <name type="scientific">Ktedonobacter robiniae</name>
    <dbReference type="NCBI Taxonomy" id="2778365"/>
    <lineage>
        <taxon>Bacteria</taxon>
        <taxon>Bacillati</taxon>
        <taxon>Chloroflexota</taxon>
        <taxon>Ktedonobacteria</taxon>
        <taxon>Ktedonobacterales</taxon>
        <taxon>Ktedonobacteraceae</taxon>
        <taxon>Ktedonobacter</taxon>
    </lineage>
</organism>
<name>A0ABQ3UYY3_9CHLR</name>
<dbReference type="Proteomes" id="UP000654345">
    <property type="component" value="Unassembled WGS sequence"/>
</dbReference>
<keyword evidence="2" id="KW-1185">Reference proteome</keyword>
<accession>A0ABQ3UYY3</accession>
<dbReference type="EMBL" id="BNJG01000002">
    <property type="protein sequence ID" value="GHO58003.1"/>
    <property type="molecule type" value="Genomic_DNA"/>
</dbReference>
<comment type="caution">
    <text evidence="1">The sequence shown here is derived from an EMBL/GenBank/DDBJ whole genome shotgun (WGS) entry which is preliminary data.</text>
</comment>
<gene>
    <name evidence="1" type="ORF">KSB_64780</name>
</gene>
<sequence length="104" mass="11869">MKVTLRTEGGLAYFPGMTKSHVLDSTSLSPQEVKELQRLLDKVRVFDHSRPSKHTCRGADQMHYMLTVDDGANHYSLQVCDPVQDPQIKALLSFVKDRLRVKKE</sequence>